<keyword evidence="6" id="KW-1185">Reference proteome</keyword>
<reference evidence="5 6" key="1">
    <citation type="journal article" date="2015" name="Int. J. Syst. Evol. Microbiol.">
        <title>Revisiting Corynebacterium glyciniphilum (ex Kubota et al., 1972) sp. nov., nom. rev., isolated from putrefied banana.</title>
        <authorList>
            <person name="Al-Dilaimi A."/>
            <person name="Bednarz H."/>
            <person name="Lomker A."/>
            <person name="Niehaus K."/>
            <person name="Kalinowski J."/>
            <person name="Ruckert C."/>
        </authorList>
    </citation>
    <scope>NUCLEOTIDE SEQUENCE [LARGE SCALE GENOMIC DNA]</scope>
    <source>
        <strain evidence="5">AJ 3170</strain>
    </source>
</reference>
<dbReference type="Pfam" id="PF12833">
    <property type="entry name" value="HTH_18"/>
    <property type="match status" value="1"/>
</dbReference>
<proteinExistence type="predicted"/>
<evidence type="ECO:0000256" key="3">
    <source>
        <dbReference type="ARBA" id="ARBA00023163"/>
    </source>
</evidence>
<evidence type="ECO:0000256" key="2">
    <source>
        <dbReference type="ARBA" id="ARBA00023125"/>
    </source>
</evidence>
<dbReference type="InterPro" id="IPR050204">
    <property type="entry name" value="AraC_XylS_family_regulators"/>
</dbReference>
<dbReference type="AlphaFoldDB" id="X5DN58"/>
<organism evidence="5 6">
    <name type="scientific">Corynebacterium glyciniphilum AJ 3170</name>
    <dbReference type="NCBI Taxonomy" id="1404245"/>
    <lineage>
        <taxon>Bacteria</taxon>
        <taxon>Bacillati</taxon>
        <taxon>Actinomycetota</taxon>
        <taxon>Actinomycetes</taxon>
        <taxon>Mycobacteriales</taxon>
        <taxon>Corynebacteriaceae</taxon>
        <taxon>Corynebacterium</taxon>
    </lineage>
</organism>
<dbReference type="InterPro" id="IPR018060">
    <property type="entry name" value="HTH_AraC"/>
</dbReference>
<dbReference type="PROSITE" id="PS01124">
    <property type="entry name" value="HTH_ARAC_FAMILY_2"/>
    <property type="match status" value="1"/>
</dbReference>
<protein>
    <submittedName>
        <fullName evidence="5">Transcriptional regulator, AraC-family</fullName>
    </submittedName>
</protein>
<evidence type="ECO:0000256" key="1">
    <source>
        <dbReference type="ARBA" id="ARBA00023015"/>
    </source>
</evidence>
<feature type="domain" description="HTH araC/xylS-type" evidence="4">
    <location>
        <begin position="220"/>
        <end position="321"/>
    </location>
</feature>
<dbReference type="PANTHER" id="PTHR46796:SF6">
    <property type="entry name" value="ARAC SUBFAMILY"/>
    <property type="match status" value="1"/>
</dbReference>
<name>X5DN58_9CORY</name>
<keyword evidence="1" id="KW-0805">Transcription regulation</keyword>
<dbReference type="Proteomes" id="UP000023703">
    <property type="component" value="Chromosome"/>
</dbReference>
<dbReference type="eggNOG" id="COG2207">
    <property type="taxonomic scope" value="Bacteria"/>
</dbReference>
<dbReference type="EMBL" id="CP006842">
    <property type="protein sequence ID" value="AHW64578.1"/>
    <property type="molecule type" value="Genomic_DNA"/>
</dbReference>
<sequence>MTTGVETTRSHDFMQWTDLITRNFSGIRVSSPSPGFTAQARHLHLGDVELFDMLTDAHTVGHPDVTAVGPVHPPGGEGRGTPMCKLSLQLEGRCVLTQDGRTCELHPGDLALYTGEREYSLEFPGRQRSLVVFFPRSYIQLRDDEIEAVTATPISHDKGLGKVAVPLFRQLAGNLDELRGAHGQSLIRSSLDVLVTVLADHAQRGGSTTTGEATPSAVFHRAVNFIDANLADPELSPGTVARELYVSVRSLHTHFAEQELTVASYIRSRRLSAIHSDLADPQLRGETVQAISARHGLFDASHVSKAFRSEYGESPRAYRTRLHR</sequence>
<dbReference type="PANTHER" id="PTHR46796">
    <property type="entry name" value="HTH-TYPE TRANSCRIPTIONAL ACTIVATOR RHAS-RELATED"/>
    <property type="match status" value="1"/>
</dbReference>
<dbReference type="GO" id="GO:0043565">
    <property type="term" value="F:sequence-specific DNA binding"/>
    <property type="evidence" value="ECO:0007669"/>
    <property type="project" value="InterPro"/>
</dbReference>
<accession>X5DN58</accession>
<dbReference type="HOGENOM" id="CLU_049704_1_1_11"/>
<dbReference type="STRING" id="1404245.CGLY_10665"/>
<dbReference type="GO" id="GO:0003700">
    <property type="term" value="F:DNA-binding transcription factor activity"/>
    <property type="evidence" value="ECO:0007669"/>
    <property type="project" value="InterPro"/>
</dbReference>
<evidence type="ECO:0000259" key="4">
    <source>
        <dbReference type="PROSITE" id="PS01124"/>
    </source>
</evidence>
<gene>
    <name evidence="5" type="ORF">CGLY_10665</name>
</gene>
<evidence type="ECO:0000313" key="6">
    <source>
        <dbReference type="Proteomes" id="UP000023703"/>
    </source>
</evidence>
<dbReference type="Pfam" id="PF14525">
    <property type="entry name" value="AraC_binding_2"/>
    <property type="match status" value="1"/>
</dbReference>
<dbReference type="RefSeq" id="WP_227590246.1">
    <property type="nucleotide sequence ID" value="NZ_CP006842.1"/>
</dbReference>
<evidence type="ECO:0000313" key="5">
    <source>
        <dbReference type="EMBL" id="AHW64578.1"/>
    </source>
</evidence>
<keyword evidence="2" id="KW-0238">DNA-binding</keyword>
<dbReference type="SMART" id="SM00342">
    <property type="entry name" value="HTH_ARAC"/>
    <property type="match status" value="1"/>
</dbReference>
<keyword evidence="3" id="KW-0804">Transcription</keyword>
<dbReference type="KEGG" id="cgy:CGLY_10665"/>
<dbReference type="InterPro" id="IPR035418">
    <property type="entry name" value="AraC-bd_2"/>
</dbReference>
<dbReference type="Gene3D" id="1.10.10.60">
    <property type="entry name" value="Homeodomain-like"/>
    <property type="match status" value="1"/>
</dbReference>